<gene>
    <name evidence="1" type="ORF">EXIGLDRAFT_528487</name>
</gene>
<dbReference type="PANTHER" id="PTHR21575">
    <property type="entry name" value="PROTEIN HID1"/>
    <property type="match status" value="1"/>
</dbReference>
<evidence type="ECO:0000313" key="2">
    <source>
        <dbReference type="Proteomes" id="UP000077266"/>
    </source>
</evidence>
<dbReference type="PANTHER" id="PTHR21575:SF12">
    <property type="entry name" value="PROTEIN HID1"/>
    <property type="match status" value="1"/>
</dbReference>
<accession>A0A165IZ64</accession>
<dbReference type="GO" id="GO:0000138">
    <property type="term" value="C:Golgi trans cisterna"/>
    <property type="evidence" value="ECO:0007669"/>
    <property type="project" value="TreeGrafter"/>
</dbReference>
<dbReference type="OrthoDB" id="432953at2759"/>
<dbReference type="EMBL" id="KV425979">
    <property type="protein sequence ID" value="KZV94087.1"/>
    <property type="molecule type" value="Genomic_DNA"/>
</dbReference>
<evidence type="ECO:0000313" key="1">
    <source>
        <dbReference type="EMBL" id="KZV94087.1"/>
    </source>
</evidence>
<proteinExistence type="predicted"/>
<organism evidence="1 2">
    <name type="scientific">Exidia glandulosa HHB12029</name>
    <dbReference type="NCBI Taxonomy" id="1314781"/>
    <lineage>
        <taxon>Eukaryota</taxon>
        <taxon>Fungi</taxon>
        <taxon>Dikarya</taxon>
        <taxon>Basidiomycota</taxon>
        <taxon>Agaricomycotina</taxon>
        <taxon>Agaricomycetes</taxon>
        <taxon>Auriculariales</taxon>
        <taxon>Exidiaceae</taxon>
        <taxon>Exidia</taxon>
    </lineage>
</organism>
<keyword evidence="2" id="KW-1185">Reference proteome</keyword>
<dbReference type="STRING" id="1314781.A0A165IZ64"/>
<dbReference type="FunCoup" id="A0A165IZ64">
    <property type="interactions" value="6"/>
</dbReference>
<sequence>MLSTLPKQLTSSFGILGDNAKLAFRSSPDGVQKLATTRNIPLPDKYWEQYTVLFDSASEVFSLIRIDDVRRALSTAPENVATLIRAVSARLFQLLLDHSFPSPPSVIGFASSLMSPMSPGGAQDSKTKEVLNCLRVLARVLPVVFEMEVLEFEHELLWTKEVVDVSRNQPSDGTQFVIEDEDDEDHAPASAAPITETKPALAEKLISTAIDLMFCCGFTIPTKLQVDHHKINHIIWEHGVGSTADVGTTKEFDANKAEVLRFLLVLLSRQIYYSPSIVLSQTCRYSAHVVQHTPRRLVLTVLCSLLNTTMNSARPGFQLPYNHLVWKGDDPRTNLVGLSFQLLCVILDYQANDAQDVETGDVRAPTPKTNAFRYFIAKLHRAADFDFIMTGVLGILEEHMGAVVNVLPGSRKPVQYLLETIILLWKMIELNKKFKAHLLASERMPDVIAYLLAFSLELKDKPQNHGLCRAISYIIQSLSAETAFAQCLTSPVKVRIPAKWQVAGTTADFMITSIYSVVATTSGALTSLYPALIIALSNCSPYLQHIGVAAATRLIQLFTAFSNPAFLLADEGHPRLLFFMLETFNSILFHHPA</sequence>
<dbReference type="InParanoid" id="A0A165IZ64"/>
<feature type="non-terminal residue" evidence="1">
    <location>
        <position position="593"/>
    </location>
</feature>
<reference evidence="1 2" key="1">
    <citation type="journal article" date="2016" name="Mol. Biol. Evol.">
        <title>Comparative Genomics of Early-Diverging Mushroom-Forming Fungi Provides Insights into the Origins of Lignocellulose Decay Capabilities.</title>
        <authorList>
            <person name="Nagy L.G."/>
            <person name="Riley R."/>
            <person name="Tritt A."/>
            <person name="Adam C."/>
            <person name="Daum C."/>
            <person name="Floudas D."/>
            <person name="Sun H."/>
            <person name="Yadav J.S."/>
            <person name="Pangilinan J."/>
            <person name="Larsson K.H."/>
            <person name="Matsuura K."/>
            <person name="Barry K."/>
            <person name="Labutti K."/>
            <person name="Kuo R."/>
            <person name="Ohm R.A."/>
            <person name="Bhattacharya S.S."/>
            <person name="Shirouzu T."/>
            <person name="Yoshinaga Y."/>
            <person name="Martin F.M."/>
            <person name="Grigoriev I.V."/>
            <person name="Hibbett D.S."/>
        </authorList>
    </citation>
    <scope>NUCLEOTIDE SEQUENCE [LARGE SCALE GENOMIC DNA]</scope>
    <source>
        <strain evidence="1 2">HHB12029</strain>
    </source>
</reference>
<dbReference type="Proteomes" id="UP000077266">
    <property type="component" value="Unassembled WGS sequence"/>
</dbReference>
<dbReference type="InterPro" id="IPR026705">
    <property type="entry name" value="Hid-1/Ecm30"/>
</dbReference>
<name>A0A165IZ64_EXIGL</name>
<protein>
    <submittedName>
        <fullName evidence="1">Uncharacterized protein</fullName>
    </submittedName>
</protein>
<dbReference type="GO" id="GO:0005797">
    <property type="term" value="C:Golgi medial cisterna"/>
    <property type="evidence" value="ECO:0007669"/>
    <property type="project" value="TreeGrafter"/>
</dbReference>
<dbReference type="GO" id="GO:0016020">
    <property type="term" value="C:membrane"/>
    <property type="evidence" value="ECO:0007669"/>
    <property type="project" value="TreeGrafter"/>
</dbReference>
<dbReference type="Pfam" id="PF12722">
    <property type="entry name" value="Hid1"/>
    <property type="match status" value="1"/>
</dbReference>
<dbReference type="AlphaFoldDB" id="A0A165IZ64"/>